<dbReference type="PROSITE" id="PS51462">
    <property type="entry name" value="NUDIX"/>
    <property type="match status" value="1"/>
</dbReference>
<comment type="caution">
    <text evidence="2">The sequence shown here is derived from an EMBL/GenBank/DDBJ whole genome shotgun (WGS) entry which is preliminary data.</text>
</comment>
<accession>A0A951U8C5</accession>
<feature type="domain" description="Nudix hydrolase" evidence="1">
    <location>
        <begin position="47"/>
        <end position="178"/>
    </location>
</feature>
<dbReference type="EMBL" id="JAHHHV010000087">
    <property type="protein sequence ID" value="MBW4468347.1"/>
    <property type="molecule type" value="Genomic_DNA"/>
</dbReference>
<dbReference type="Pfam" id="PF00293">
    <property type="entry name" value="NUDIX"/>
    <property type="match status" value="1"/>
</dbReference>
<dbReference type="Proteomes" id="UP000707356">
    <property type="component" value="Unassembled WGS sequence"/>
</dbReference>
<name>A0A951U8C5_9CYAN</name>
<dbReference type="Gene3D" id="3.90.79.10">
    <property type="entry name" value="Nucleoside Triphosphate Pyrophosphohydrolase"/>
    <property type="match status" value="1"/>
</dbReference>
<dbReference type="SUPFAM" id="SSF55811">
    <property type="entry name" value="Nudix"/>
    <property type="match status" value="1"/>
</dbReference>
<dbReference type="AlphaFoldDB" id="A0A951U8C5"/>
<evidence type="ECO:0000259" key="1">
    <source>
        <dbReference type="PROSITE" id="PS51462"/>
    </source>
</evidence>
<sequence>MDNIPSHSNQPWQVRDRFLELNSRWMTLIGEHLQDHQGKILEYWRIEKADSVIVLPILGNCILLASLSYRPGIGQVTLDFPGGRLLKEQTPEQAAIATLERELGIEAANITQLIPLNTEGWAVNSSFSSQKLYSFVAHIDKTTKRIPETFPFSHPATPAEFQQLLQKFTCLQCRAVFLEWWLNLKLDFIHLGCVAQEARPAV</sequence>
<gene>
    <name evidence="2" type="ORF">KME07_23210</name>
</gene>
<reference evidence="2" key="1">
    <citation type="submission" date="2021-05" db="EMBL/GenBank/DDBJ databases">
        <authorList>
            <person name="Pietrasiak N."/>
            <person name="Ward R."/>
            <person name="Stajich J.E."/>
            <person name="Kurbessoian T."/>
        </authorList>
    </citation>
    <scope>NUCLEOTIDE SEQUENCE</scope>
    <source>
        <strain evidence="2">GSE-TBD4-15B</strain>
    </source>
</reference>
<reference evidence="2" key="2">
    <citation type="journal article" date="2022" name="Microbiol. Resour. Announc.">
        <title>Metagenome Sequencing to Explore Phylogenomics of Terrestrial Cyanobacteria.</title>
        <authorList>
            <person name="Ward R.D."/>
            <person name="Stajich J.E."/>
            <person name="Johansen J.R."/>
            <person name="Huntemann M."/>
            <person name="Clum A."/>
            <person name="Foster B."/>
            <person name="Foster B."/>
            <person name="Roux S."/>
            <person name="Palaniappan K."/>
            <person name="Varghese N."/>
            <person name="Mukherjee S."/>
            <person name="Reddy T.B.K."/>
            <person name="Daum C."/>
            <person name="Copeland A."/>
            <person name="Chen I.A."/>
            <person name="Ivanova N.N."/>
            <person name="Kyrpides N.C."/>
            <person name="Shapiro N."/>
            <person name="Eloe-Fadrosh E.A."/>
            <person name="Pietrasiak N."/>
        </authorList>
    </citation>
    <scope>NUCLEOTIDE SEQUENCE</scope>
    <source>
        <strain evidence="2">GSE-TBD4-15B</strain>
    </source>
</reference>
<organism evidence="2 3">
    <name type="scientific">Pegethrix bostrychoides GSE-TBD4-15B</name>
    <dbReference type="NCBI Taxonomy" id="2839662"/>
    <lineage>
        <taxon>Bacteria</taxon>
        <taxon>Bacillati</taxon>
        <taxon>Cyanobacteriota</taxon>
        <taxon>Cyanophyceae</taxon>
        <taxon>Oculatellales</taxon>
        <taxon>Oculatellaceae</taxon>
        <taxon>Pegethrix</taxon>
    </lineage>
</organism>
<evidence type="ECO:0000313" key="3">
    <source>
        <dbReference type="Proteomes" id="UP000707356"/>
    </source>
</evidence>
<dbReference type="InterPro" id="IPR015797">
    <property type="entry name" value="NUDIX_hydrolase-like_dom_sf"/>
</dbReference>
<proteinExistence type="predicted"/>
<dbReference type="InterPro" id="IPR000086">
    <property type="entry name" value="NUDIX_hydrolase_dom"/>
</dbReference>
<protein>
    <submittedName>
        <fullName evidence="2">NUDIX domain-containing protein</fullName>
    </submittedName>
</protein>
<evidence type="ECO:0000313" key="2">
    <source>
        <dbReference type="EMBL" id="MBW4468347.1"/>
    </source>
</evidence>